<dbReference type="RefSeq" id="WP_190724508.1">
    <property type="nucleotide sequence ID" value="NZ_CP061539.1"/>
</dbReference>
<evidence type="ECO:0000313" key="4">
    <source>
        <dbReference type="EMBL" id="QNV37665.1"/>
    </source>
</evidence>
<evidence type="ECO:0000313" key="5">
    <source>
        <dbReference type="Proteomes" id="UP000516404"/>
    </source>
</evidence>
<dbReference type="PRINTS" id="PR00455">
    <property type="entry name" value="HTHTETR"/>
</dbReference>
<feature type="domain" description="HTH tetR-type" evidence="3">
    <location>
        <begin position="1"/>
        <end position="61"/>
    </location>
</feature>
<protein>
    <submittedName>
        <fullName evidence="4">TetR family transcriptional regulator</fullName>
    </submittedName>
</protein>
<dbReference type="SUPFAM" id="SSF46689">
    <property type="entry name" value="Homeodomain-like"/>
    <property type="match status" value="1"/>
</dbReference>
<dbReference type="Proteomes" id="UP000516404">
    <property type="component" value="Chromosome"/>
</dbReference>
<dbReference type="PROSITE" id="PS50977">
    <property type="entry name" value="HTH_TETR_2"/>
    <property type="match status" value="1"/>
</dbReference>
<dbReference type="InterPro" id="IPR001647">
    <property type="entry name" value="HTH_TetR"/>
</dbReference>
<accession>A0A7H2BDB9</accession>
<dbReference type="InterPro" id="IPR009057">
    <property type="entry name" value="Homeodomain-like_sf"/>
</dbReference>
<feature type="DNA-binding region" description="H-T-H motif" evidence="2">
    <location>
        <begin position="24"/>
        <end position="43"/>
    </location>
</feature>
<reference evidence="4 5" key="1">
    <citation type="submission" date="2020-09" db="EMBL/GenBank/DDBJ databases">
        <title>Investigation of environmental microbes.</title>
        <authorList>
            <person name="Ou Y."/>
            <person name="Kang Q."/>
        </authorList>
    </citation>
    <scope>NUCLEOTIDE SEQUENCE [LARGE SCALE GENOMIC DNA]</scope>
    <source>
        <strain evidence="4 5">KJZ-14</strain>
    </source>
</reference>
<dbReference type="KEGG" id="rter:IDM49_10780"/>
<keyword evidence="1 2" id="KW-0238">DNA-binding</keyword>
<evidence type="ECO:0000259" key="3">
    <source>
        <dbReference type="PROSITE" id="PS50977"/>
    </source>
</evidence>
<proteinExistence type="predicted"/>
<dbReference type="EMBL" id="CP061539">
    <property type="protein sequence ID" value="QNV37665.1"/>
    <property type="molecule type" value="Genomic_DNA"/>
</dbReference>
<organism evidence="4 5">
    <name type="scientific">Rothia terrae</name>
    <dbReference type="NCBI Taxonomy" id="396015"/>
    <lineage>
        <taxon>Bacteria</taxon>
        <taxon>Bacillati</taxon>
        <taxon>Actinomycetota</taxon>
        <taxon>Actinomycetes</taxon>
        <taxon>Micrococcales</taxon>
        <taxon>Micrococcaceae</taxon>
        <taxon>Rothia</taxon>
    </lineage>
</organism>
<dbReference type="Pfam" id="PF00440">
    <property type="entry name" value="TetR_N"/>
    <property type="match status" value="1"/>
</dbReference>
<dbReference type="Gene3D" id="1.10.357.10">
    <property type="entry name" value="Tetracycline Repressor, domain 2"/>
    <property type="match status" value="1"/>
</dbReference>
<dbReference type="AlphaFoldDB" id="A0A7H2BDB9"/>
<evidence type="ECO:0000256" key="2">
    <source>
        <dbReference type="PROSITE-ProRule" id="PRU00335"/>
    </source>
</evidence>
<sequence>MSAKDKILAAYESTLIHQGEKSATMDAVAKTAGVSKGGLLYHFPSKDAMAAGLIERFTALSEEDLKAMKAAEEGASAYYISVSDYEDNDFDRAIVAVSRLAQESNAAASAALKEAQDKVTGLIETEVGDADTARAIVLLSDGVYYNATFFGGTVDEHAKKEDQRILLAAVKKLRA</sequence>
<evidence type="ECO:0000256" key="1">
    <source>
        <dbReference type="ARBA" id="ARBA00023125"/>
    </source>
</evidence>
<gene>
    <name evidence="4" type="ORF">IDM49_10780</name>
</gene>
<dbReference type="GeneID" id="96624723"/>
<keyword evidence="5" id="KW-1185">Reference proteome</keyword>
<name>A0A7H2BDB9_9MICC</name>
<dbReference type="GO" id="GO:0003677">
    <property type="term" value="F:DNA binding"/>
    <property type="evidence" value="ECO:0007669"/>
    <property type="project" value="UniProtKB-UniRule"/>
</dbReference>